<dbReference type="EMBL" id="JAULSV010000007">
    <property type="protein sequence ID" value="KAK0639850.1"/>
    <property type="molecule type" value="Genomic_DNA"/>
</dbReference>
<organism evidence="1 2">
    <name type="scientific">Cercophora newfieldiana</name>
    <dbReference type="NCBI Taxonomy" id="92897"/>
    <lineage>
        <taxon>Eukaryota</taxon>
        <taxon>Fungi</taxon>
        <taxon>Dikarya</taxon>
        <taxon>Ascomycota</taxon>
        <taxon>Pezizomycotina</taxon>
        <taxon>Sordariomycetes</taxon>
        <taxon>Sordariomycetidae</taxon>
        <taxon>Sordariales</taxon>
        <taxon>Lasiosphaeriaceae</taxon>
        <taxon>Cercophora</taxon>
    </lineage>
</organism>
<name>A0AA39XU39_9PEZI</name>
<protein>
    <submittedName>
        <fullName evidence="1">Uncharacterized protein</fullName>
    </submittedName>
</protein>
<gene>
    <name evidence="1" type="ORF">B0T16DRAFT_497832</name>
</gene>
<sequence length="169" mass="19422">MPVTRKIVGPRGTAFWSSVDPDDIRALREAVKEEFRRSEGVQDIHFNHSGPDHIPPTIRNIRVSFDCFRHCLVFLLRGALFIEGQGMVIEPGYAYEIKDEEWIGLGGNTTILVMEEGEMKGVCSRNLKVKQEKILAEQEEARRKENQVWNRVLTKSGLRKQPERSQCRS</sequence>
<evidence type="ECO:0000313" key="1">
    <source>
        <dbReference type="EMBL" id="KAK0639850.1"/>
    </source>
</evidence>
<reference evidence="1" key="1">
    <citation type="submission" date="2023-06" db="EMBL/GenBank/DDBJ databases">
        <title>Genome-scale phylogeny and comparative genomics of the fungal order Sordariales.</title>
        <authorList>
            <consortium name="Lawrence Berkeley National Laboratory"/>
            <person name="Hensen N."/>
            <person name="Bonometti L."/>
            <person name="Westerberg I."/>
            <person name="Brannstrom I.O."/>
            <person name="Guillou S."/>
            <person name="Cros-Aarteil S."/>
            <person name="Calhoun S."/>
            <person name="Haridas S."/>
            <person name="Kuo A."/>
            <person name="Mondo S."/>
            <person name="Pangilinan J."/>
            <person name="Riley R."/>
            <person name="Labutti K."/>
            <person name="Andreopoulos B."/>
            <person name="Lipzen A."/>
            <person name="Chen C."/>
            <person name="Yanf M."/>
            <person name="Daum C."/>
            <person name="Ng V."/>
            <person name="Clum A."/>
            <person name="Steindorff A."/>
            <person name="Ohm R."/>
            <person name="Martin F."/>
            <person name="Silar P."/>
            <person name="Natvig D."/>
            <person name="Lalanne C."/>
            <person name="Gautier V."/>
            <person name="Ament-Velasquez S.L."/>
            <person name="Kruys A."/>
            <person name="Hutchinson M.I."/>
            <person name="Powell A.J."/>
            <person name="Barry K."/>
            <person name="Miller A.N."/>
            <person name="Grigoriev I.V."/>
            <person name="Debuchy R."/>
            <person name="Gladieux P."/>
            <person name="Thoren M.H."/>
            <person name="Johannesson H."/>
        </authorList>
    </citation>
    <scope>NUCLEOTIDE SEQUENCE</scope>
    <source>
        <strain evidence="1">SMH2532-1</strain>
    </source>
</reference>
<dbReference type="Proteomes" id="UP001174936">
    <property type="component" value="Unassembled WGS sequence"/>
</dbReference>
<accession>A0AA39XU39</accession>
<dbReference type="AlphaFoldDB" id="A0AA39XU39"/>
<keyword evidence="2" id="KW-1185">Reference proteome</keyword>
<proteinExistence type="predicted"/>
<evidence type="ECO:0000313" key="2">
    <source>
        <dbReference type="Proteomes" id="UP001174936"/>
    </source>
</evidence>
<comment type="caution">
    <text evidence="1">The sequence shown here is derived from an EMBL/GenBank/DDBJ whole genome shotgun (WGS) entry which is preliminary data.</text>
</comment>